<evidence type="ECO:0000256" key="4">
    <source>
        <dbReference type="ARBA" id="ARBA00022884"/>
    </source>
</evidence>
<keyword evidence="13" id="KW-1185">Reference proteome</keyword>
<dbReference type="InterPro" id="IPR011990">
    <property type="entry name" value="TPR-like_helical_dom_sf"/>
</dbReference>
<feature type="domain" description="RRM" evidence="11">
    <location>
        <begin position="669"/>
        <end position="743"/>
    </location>
</feature>
<feature type="domain" description="RRM" evidence="11">
    <location>
        <begin position="835"/>
        <end position="911"/>
    </location>
</feature>
<evidence type="ECO:0000256" key="5">
    <source>
        <dbReference type="ARBA" id="ARBA00023187"/>
    </source>
</evidence>
<dbReference type="FunFam" id="3.30.70.330:FF:000365">
    <property type="entry name" value="U4/U6 snRNA-associated-splicing factor PRP24"/>
    <property type="match status" value="1"/>
</dbReference>
<feature type="domain" description="RRM" evidence="11">
    <location>
        <begin position="744"/>
        <end position="821"/>
    </location>
</feature>
<dbReference type="Gene3D" id="3.30.70.330">
    <property type="match status" value="4"/>
</dbReference>
<dbReference type="CDD" id="cd12296">
    <property type="entry name" value="RRM1_Prp24"/>
    <property type="match status" value="1"/>
</dbReference>
<evidence type="ECO:0000256" key="3">
    <source>
        <dbReference type="ARBA" id="ARBA00022737"/>
    </source>
</evidence>
<dbReference type="SMART" id="SM00386">
    <property type="entry name" value="HAT"/>
    <property type="match status" value="3"/>
</dbReference>
<comment type="caution">
    <text evidence="12">The sequence shown here is derived from an EMBL/GenBank/DDBJ whole genome shotgun (WGS) entry which is preliminary data.</text>
</comment>
<accession>A0A9Q3BEF5</accession>
<protein>
    <recommendedName>
        <fullName evidence="8">U4/U6 snRNA-associated-splicing factor PRP24</fullName>
    </recommendedName>
</protein>
<dbReference type="CDD" id="cd00590">
    <property type="entry name" value="RRM_SF"/>
    <property type="match status" value="1"/>
</dbReference>
<evidence type="ECO:0000313" key="12">
    <source>
        <dbReference type="EMBL" id="MBW0463715.1"/>
    </source>
</evidence>
<feature type="domain" description="RRM" evidence="11">
    <location>
        <begin position="938"/>
        <end position="1010"/>
    </location>
</feature>
<keyword evidence="6" id="KW-0539">Nucleus</keyword>
<keyword evidence="5" id="KW-0508">mRNA splicing</keyword>
<evidence type="ECO:0000313" key="13">
    <source>
        <dbReference type="Proteomes" id="UP000765509"/>
    </source>
</evidence>
<keyword evidence="3" id="KW-0677">Repeat</keyword>
<evidence type="ECO:0000256" key="2">
    <source>
        <dbReference type="ARBA" id="ARBA00022664"/>
    </source>
</evidence>
<evidence type="ECO:0000256" key="7">
    <source>
        <dbReference type="ARBA" id="ARBA00093374"/>
    </source>
</evidence>
<evidence type="ECO:0000256" key="6">
    <source>
        <dbReference type="ARBA" id="ARBA00023242"/>
    </source>
</evidence>
<dbReference type="EMBL" id="AVOT02000618">
    <property type="protein sequence ID" value="MBW0463715.1"/>
    <property type="molecule type" value="Genomic_DNA"/>
</dbReference>
<keyword evidence="2" id="KW-0507">mRNA processing</keyword>
<gene>
    <name evidence="12" type="ORF">O181_003430</name>
</gene>
<dbReference type="AlphaFoldDB" id="A0A9Q3BEF5"/>
<comment type="function">
    <text evidence="7">Functions as a recycling factor of the spliceosome, a machinery that forms on each precursor-messenger RNA (pre-mRNA) and catalyzes the removal of introns. Chaperones the re-annealing of U4 and U6 snRNAs (small nuclear RNAs) released from previous rounds of splicing, an initial step in reforming the U4/U6-U5 tri-snRNP (small nuclear ribonucleoprotein) that can reassemble into another spliceosome complex; this step involves binding U6 and facilitating the unwinding of the U6 internal stem loop, followed by base-pairing of U6 to U4.</text>
</comment>
<dbReference type="OrthoDB" id="360390at2759"/>
<dbReference type="PANTHER" id="PTHR24012">
    <property type="entry name" value="RNA BINDING PROTEIN"/>
    <property type="match status" value="1"/>
</dbReference>
<organism evidence="12 13">
    <name type="scientific">Austropuccinia psidii MF-1</name>
    <dbReference type="NCBI Taxonomy" id="1389203"/>
    <lineage>
        <taxon>Eukaryota</taxon>
        <taxon>Fungi</taxon>
        <taxon>Dikarya</taxon>
        <taxon>Basidiomycota</taxon>
        <taxon>Pucciniomycotina</taxon>
        <taxon>Pucciniomycetes</taxon>
        <taxon>Pucciniales</taxon>
        <taxon>Sphaerophragmiaceae</taxon>
        <taxon>Austropuccinia</taxon>
    </lineage>
</organism>
<feature type="region of interest" description="Disordered" evidence="10">
    <location>
        <begin position="1037"/>
        <end position="1086"/>
    </location>
</feature>
<dbReference type="GO" id="GO:0005688">
    <property type="term" value="C:U6 snRNP"/>
    <property type="evidence" value="ECO:0007669"/>
    <property type="project" value="UniProtKB-ARBA"/>
</dbReference>
<dbReference type="SUPFAM" id="SSF48452">
    <property type="entry name" value="TPR-like"/>
    <property type="match status" value="1"/>
</dbReference>
<evidence type="ECO:0000256" key="10">
    <source>
        <dbReference type="SAM" id="MobiDB-lite"/>
    </source>
</evidence>
<dbReference type="SUPFAM" id="SSF54928">
    <property type="entry name" value="RNA-binding domain, RBD"/>
    <property type="match status" value="3"/>
</dbReference>
<feature type="region of interest" description="Disordered" evidence="10">
    <location>
        <begin position="1"/>
        <end position="21"/>
    </location>
</feature>
<dbReference type="InterPro" id="IPR035979">
    <property type="entry name" value="RBD_domain_sf"/>
</dbReference>
<feature type="compositionally biased region" description="Basic and acidic residues" evidence="10">
    <location>
        <begin position="1"/>
        <end position="12"/>
    </location>
</feature>
<dbReference type="Pfam" id="PF00076">
    <property type="entry name" value="RRM_1"/>
    <property type="match status" value="4"/>
</dbReference>
<name>A0A9Q3BEF5_9BASI</name>
<evidence type="ECO:0000256" key="9">
    <source>
        <dbReference type="PROSITE-ProRule" id="PRU00176"/>
    </source>
</evidence>
<dbReference type="InterPro" id="IPR012677">
    <property type="entry name" value="Nucleotide-bd_a/b_plait_sf"/>
</dbReference>
<evidence type="ECO:0000259" key="11">
    <source>
        <dbReference type="PROSITE" id="PS50102"/>
    </source>
</evidence>
<sequence length="1094" mass="124133">MAEEDINMKNLDEASDTANNGQESPDLLFNELLEVMSALQLNPFDYSLHERNITLCQKLGTDALDELNQARMLMIEYFSVKESFFFDWISDLSRFQESSYNLNLVQSVLNVYEQASSHGFFPKIEASKLNYVINLYYHALGIQRPIGDLMNLIEESTEELTSNAGCNSECIERIQEQLDLEKFITEEKIRSVAIDVIDKIGYHLLESSEIWNAWALYEFDMLKRHWNEQRFGEFKALLQSRLRIPHTDSAKTFQTYSTLITKHENDNYEEELVAVNSIYSPARKMMDDREIHESLLKKLGFSEEGYLKYLAWETSRKPFNFDLAFTLFERAILDHPSSPELWLEFLRFLAHHRDQTATLNSVAKRATRTVPWSGDVWASTIRTLERSSQSVETVEDFCARAIQSKFLEHDVEAVVAFTIGRADFHRRRLDAYIAAGGAENTEQVAELVGMVSKALLHGIDVLKKAFAKSGDPSCRLEKYLSVIYERQNRQEDAAKVWQKATKQYREVYSSWLSAAEFEVRRGDLIRARDYYKKAANIKLDYPECLLQAWLSFEHHFGNLEDIEYAISKVNNIMKGIHARRKREAEQQLSAFPSVPTLITDDKTDVAIGLDNSSAEACAPELDHNNRKRKIDAVTKSQCYPDGDKKAKMDLTAQDANGSVQELKRDRENSTVLVGGLNPDITEAKISQLFRDCGKIREITIHRLDEKDVVATVEFADRNSVLPAQTKDKKKLDGNEVEVTLAWRSTLYLTNFPEDANDLWIRNKFSPYGKIVDVRWPSKRFKSTRRFCYVQYTSPESAQAALVLHEQEVAPQQKLSVLISNPTRKQARSDSRANEREIYITCLSKFVQGSDLRKLFAPFGEIKGVRLILDEAGHSKGFAFVEFESELSAKAALSLNNSELKKRRIGVTISSANGLALARKNNTFNHETKLSTVTDHLSRSVRVSNIAEGTQEALIQQAFEPFGKVLKTITYAEKNEAVVEFELARDAGNVFLNPNPILINGRQVELSVPSTAVKINTSASTSFSPLLPRSAMRGKKSRIGLGSGARATPKAEELSTQNHVKKGDLVDESSSKANRPASTATAMPKDQDYFRKMLA</sequence>
<dbReference type="SMART" id="SM00360">
    <property type="entry name" value="RRM"/>
    <property type="match status" value="4"/>
</dbReference>
<dbReference type="InterPro" id="IPR003107">
    <property type="entry name" value="HAT"/>
</dbReference>
<dbReference type="Proteomes" id="UP000765509">
    <property type="component" value="Unassembled WGS sequence"/>
</dbReference>
<dbReference type="InterPro" id="IPR000504">
    <property type="entry name" value="RRM_dom"/>
</dbReference>
<feature type="compositionally biased region" description="Polar residues" evidence="10">
    <location>
        <begin position="1070"/>
        <end position="1080"/>
    </location>
</feature>
<comment type="subcellular location">
    <subcellularLocation>
        <location evidence="1">Nucleus</location>
    </subcellularLocation>
</comment>
<dbReference type="GO" id="GO:0006397">
    <property type="term" value="P:mRNA processing"/>
    <property type="evidence" value="ECO:0007669"/>
    <property type="project" value="UniProtKB-KW"/>
</dbReference>
<evidence type="ECO:0000256" key="8">
    <source>
        <dbReference type="ARBA" id="ARBA00093627"/>
    </source>
</evidence>
<reference evidence="12" key="1">
    <citation type="submission" date="2021-03" db="EMBL/GenBank/DDBJ databases">
        <title>Draft genome sequence of rust myrtle Austropuccinia psidii MF-1, a brazilian biotype.</title>
        <authorList>
            <person name="Quecine M.C."/>
            <person name="Pachon D.M.R."/>
            <person name="Bonatelli M.L."/>
            <person name="Correr F.H."/>
            <person name="Franceschini L.M."/>
            <person name="Leite T.F."/>
            <person name="Margarido G.R.A."/>
            <person name="Almeida C.A."/>
            <person name="Ferrarezi J.A."/>
            <person name="Labate C.A."/>
        </authorList>
    </citation>
    <scope>NUCLEOTIDE SEQUENCE</scope>
    <source>
        <strain evidence="12">MF-1</strain>
    </source>
</reference>
<dbReference type="PROSITE" id="PS50102">
    <property type="entry name" value="RRM"/>
    <property type="match status" value="4"/>
</dbReference>
<dbReference type="GO" id="GO:0008380">
    <property type="term" value="P:RNA splicing"/>
    <property type="evidence" value="ECO:0007669"/>
    <property type="project" value="UniProtKB-KW"/>
</dbReference>
<proteinExistence type="predicted"/>
<dbReference type="GO" id="GO:0003723">
    <property type="term" value="F:RNA binding"/>
    <property type="evidence" value="ECO:0007669"/>
    <property type="project" value="UniProtKB-UniRule"/>
</dbReference>
<dbReference type="Gene3D" id="1.25.40.10">
    <property type="entry name" value="Tetratricopeptide repeat domain"/>
    <property type="match status" value="2"/>
</dbReference>
<dbReference type="InterPro" id="IPR034397">
    <property type="entry name" value="Prp24_RRM1"/>
</dbReference>
<evidence type="ECO:0000256" key="1">
    <source>
        <dbReference type="ARBA" id="ARBA00004123"/>
    </source>
</evidence>
<keyword evidence="4 9" id="KW-0694">RNA-binding</keyword>